<evidence type="ECO:0000313" key="3">
    <source>
        <dbReference type="Proteomes" id="UP001279642"/>
    </source>
</evidence>
<dbReference type="CDD" id="cd00757">
    <property type="entry name" value="ThiF_MoeB_HesA_family"/>
    <property type="match status" value="1"/>
</dbReference>
<reference evidence="2 3" key="1">
    <citation type="journal article" date="2016" name="Antonie Van Leeuwenhoek">
        <title>Dongia soli sp. nov., isolated from soil from Dokdo, Korea.</title>
        <authorList>
            <person name="Kim D.U."/>
            <person name="Lee H."/>
            <person name="Kim H."/>
            <person name="Kim S.G."/>
            <person name="Ka J.O."/>
        </authorList>
    </citation>
    <scope>NUCLEOTIDE SEQUENCE [LARGE SCALE GENOMIC DNA]</scope>
    <source>
        <strain evidence="2 3">D78</strain>
    </source>
</reference>
<feature type="domain" description="THIF-type NAD/FAD binding fold" evidence="1">
    <location>
        <begin position="12"/>
        <end position="249"/>
    </location>
</feature>
<dbReference type="Gene3D" id="3.40.50.720">
    <property type="entry name" value="NAD(P)-binding Rossmann-like Domain"/>
    <property type="match status" value="1"/>
</dbReference>
<dbReference type="InterPro" id="IPR045886">
    <property type="entry name" value="ThiF/MoeB/HesA"/>
</dbReference>
<dbReference type="NCBIfam" id="NF004281">
    <property type="entry name" value="PRK05690.1"/>
    <property type="match status" value="1"/>
</dbReference>
<protein>
    <submittedName>
        <fullName evidence="2">Molybdopterin-synthase adenylyltransferase MoeB</fullName>
    </submittedName>
</protein>
<dbReference type="SUPFAM" id="SSF69572">
    <property type="entry name" value="Activating enzymes of the ubiquitin-like proteins"/>
    <property type="match status" value="1"/>
</dbReference>
<name>A0ABU5E718_9PROT</name>
<dbReference type="Proteomes" id="UP001279642">
    <property type="component" value="Unassembled WGS sequence"/>
</dbReference>
<dbReference type="EMBL" id="JAXCLW010000001">
    <property type="protein sequence ID" value="MDY0881824.1"/>
    <property type="molecule type" value="Genomic_DNA"/>
</dbReference>
<organism evidence="2 3">
    <name type="scientific">Dongia soli</name>
    <dbReference type="NCBI Taxonomy" id="600628"/>
    <lineage>
        <taxon>Bacteria</taxon>
        <taxon>Pseudomonadati</taxon>
        <taxon>Pseudomonadota</taxon>
        <taxon>Alphaproteobacteria</taxon>
        <taxon>Rhodospirillales</taxon>
        <taxon>Dongiaceae</taxon>
        <taxon>Dongia</taxon>
    </lineage>
</organism>
<dbReference type="PANTHER" id="PTHR10953">
    <property type="entry name" value="UBIQUITIN-ACTIVATING ENZYME E1"/>
    <property type="match status" value="1"/>
</dbReference>
<dbReference type="InterPro" id="IPR035985">
    <property type="entry name" value="Ubiquitin-activating_enz"/>
</dbReference>
<dbReference type="InterPro" id="IPR000594">
    <property type="entry name" value="ThiF_NAD_FAD-bd"/>
</dbReference>
<evidence type="ECO:0000313" key="2">
    <source>
        <dbReference type="EMBL" id="MDY0881824.1"/>
    </source>
</evidence>
<dbReference type="Pfam" id="PF00899">
    <property type="entry name" value="ThiF"/>
    <property type="match status" value="1"/>
</dbReference>
<evidence type="ECO:0000259" key="1">
    <source>
        <dbReference type="Pfam" id="PF00899"/>
    </source>
</evidence>
<keyword evidence="2" id="KW-0808">Transferase</keyword>
<dbReference type="PANTHER" id="PTHR10953:SF102">
    <property type="entry name" value="ADENYLYLTRANSFERASE AND SULFURTRANSFERASE MOCS3"/>
    <property type="match status" value="1"/>
</dbReference>
<sequence length="270" mass="28966">MAELTDHQLERYARHVILDEIGEDGQLRLLQAKVLVVGAGGLGAPMALYLAGAGIGTIGLIDDDTVDLSNLQRQVIHGHADLDRPKVASAADGLRRLNPEIDIVLHEEKLTAQNAAAMIGRYDLIADGSDNFRTRYLLNDLCFAAGKTLVSAAVIRFDGQLSTYKAHLGAPHPCYRCLFPEEPPADLIPRCETAGVLGPVAGVMGTLQATEVVKELLGLGTSLSGQLLIYDALDTTFRKIRIKRDPECKICGATESHAAPILPSSEPRKG</sequence>
<proteinExistence type="predicted"/>
<gene>
    <name evidence="2" type="primary">moeB</name>
    <name evidence="2" type="ORF">SMD27_03140</name>
</gene>
<dbReference type="RefSeq" id="WP_320506871.1">
    <property type="nucleotide sequence ID" value="NZ_JAXCLW010000001.1"/>
</dbReference>
<comment type="caution">
    <text evidence="2">The sequence shown here is derived from an EMBL/GenBank/DDBJ whole genome shotgun (WGS) entry which is preliminary data.</text>
</comment>
<accession>A0ABU5E718</accession>
<keyword evidence="3" id="KW-1185">Reference proteome</keyword>
<keyword evidence="2" id="KW-0548">Nucleotidyltransferase</keyword>
<dbReference type="GO" id="GO:0016779">
    <property type="term" value="F:nucleotidyltransferase activity"/>
    <property type="evidence" value="ECO:0007669"/>
    <property type="project" value="UniProtKB-KW"/>
</dbReference>